<dbReference type="InterPro" id="IPR013786">
    <property type="entry name" value="AcylCoA_DH/ox_N"/>
</dbReference>
<dbReference type="Pfam" id="PF02770">
    <property type="entry name" value="Acyl-CoA_dh_M"/>
    <property type="match status" value="1"/>
</dbReference>
<dbReference type="AlphaFoldDB" id="A0A6C0NYW7"/>
<keyword evidence="4 5" id="KW-0274">FAD</keyword>
<dbReference type="RefSeq" id="WP_162640119.1">
    <property type="nucleotide sequence ID" value="NZ_CP048286.1"/>
</dbReference>
<evidence type="ECO:0000256" key="5">
    <source>
        <dbReference type="RuleBase" id="RU362125"/>
    </source>
</evidence>
<dbReference type="GO" id="GO:0003995">
    <property type="term" value="F:acyl-CoA dehydrogenase activity"/>
    <property type="evidence" value="ECO:0007669"/>
    <property type="project" value="InterPro"/>
</dbReference>
<sequence>MEFGLSEEEAMIQDMAARYAEQETARRVGPLDESESFDRQSFDELAELGFTALPWPEEDGGAGGGFVGFALVLQELSRVNASLAAALWAHVYLAAWPLMRGGSAEAKRQYKGPLLEGSMLATGVLPGAVGGASRLRVGIEARAEGGEYVLEGQQKYVLGGSQADLFVVYAETAGPSGGVRKRYSAFLVGKDMPGLDIQPVTKKLGLRSAGMAHLTFRDCRVSSDFRLGREGQGNALARGAVAGVRCGLAAVAAGIARGAADAALGYAKSRSQFGKPIAKHQAIAFLLADMEAGANAAQLLAHQAAWRADAGIADGGKAAALALRYAADAAMAGSIQAVQVYGGYGYMKEYPVERYMRDAKALQMFKGLDGLDRLD</sequence>
<dbReference type="SUPFAM" id="SSF56645">
    <property type="entry name" value="Acyl-CoA dehydrogenase NM domain-like"/>
    <property type="match status" value="1"/>
</dbReference>
<dbReference type="InterPro" id="IPR009075">
    <property type="entry name" value="AcylCo_DH/oxidase_C"/>
</dbReference>
<evidence type="ECO:0000256" key="2">
    <source>
        <dbReference type="ARBA" id="ARBA00009347"/>
    </source>
</evidence>
<evidence type="ECO:0000313" key="9">
    <source>
        <dbReference type="EMBL" id="QHW31311.1"/>
    </source>
</evidence>
<keyword evidence="5" id="KW-0560">Oxidoreductase</keyword>
<dbReference type="PANTHER" id="PTHR43884:SF41">
    <property type="entry name" value="ACYL-COA DEHYDROGENASE"/>
    <property type="match status" value="1"/>
</dbReference>
<dbReference type="Gene3D" id="2.40.110.10">
    <property type="entry name" value="Butyryl-CoA Dehydrogenase, subunit A, domain 2"/>
    <property type="match status" value="1"/>
</dbReference>
<reference evidence="9 10" key="1">
    <citation type="submission" date="2020-02" db="EMBL/GenBank/DDBJ databases">
        <title>Paenibacillus sp. nov., isolated from rhizosphere soil of tomato.</title>
        <authorList>
            <person name="Weon H.-Y."/>
            <person name="Lee S.A."/>
        </authorList>
    </citation>
    <scope>NUCLEOTIDE SEQUENCE [LARGE SCALE GENOMIC DNA]</scope>
    <source>
        <strain evidence="9 10">14171R-81</strain>
    </source>
</reference>
<dbReference type="Proteomes" id="UP000479114">
    <property type="component" value="Chromosome"/>
</dbReference>
<dbReference type="InterPro" id="IPR046373">
    <property type="entry name" value="Acyl-CoA_Oxase/DH_mid-dom_sf"/>
</dbReference>
<name>A0A6C0NYW7_9BACL</name>
<dbReference type="InterPro" id="IPR037069">
    <property type="entry name" value="AcylCoA_DH/ox_N_sf"/>
</dbReference>
<dbReference type="Gene3D" id="1.10.540.10">
    <property type="entry name" value="Acyl-CoA dehydrogenase/oxidase, N-terminal domain"/>
    <property type="match status" value="1"/>
</dbReference>
<comment type="cofactor">
    <cofactor evidence="1 5">
        <name>FAD</name>
        <dbReference type="ChEBI" id="CHEBI:57692"/>
    </cofactor>
</comment>
<keyword evidence="10" id="KW-1185">Reference proteome</keyword>
<feature type="domain" description="Acyl-CoA oxidase/dehydrogenase middle" evidence="7">
    <location>
        <begin position="141"/>
        <end position="219"/>
    </location>
</feature>
<dbReference type="Pfam" id="PF02771">
    <property type="entry name" value="Acyl-CoA_dh_N"/>
    <property type="match status" value="1"/>
</dbReference>
<evidence type="ECO:0000313" key="10">
    <source>
        <dbReference type="Proteomes" id="UP000479114"/>
    </source>
</evidence>
<evidence type="ECO:0000259" key="8">
    <source>
        <dbReference type="Pfam" id="PF02771"/>
    </source>
</evidence>
<dbReference type="Gene3D" id="1.20.140.10">
    <property type="entry name" value="Butyryl-CoA Dehydrogenase, subunit A, domain 3"/>
    <property type="match status" value="1"/>
</dbReference>
<dbReference type="PROSITE" id="PS00073">
    <property type="entry name" value="ACYL_COA_DH_2"/>
    <property type="match status" value="1"/>
</dbReference>
<dbReference type="InterPro" id="IPR036250">
    <property type="entry name" value="AcylCo_DH-like_C"/>
</dbReference>
<organism evidence="9 10">
    <name type="scientific">Paenibacillus rhizovicinus</name>
    <dbReference type="NCBI Taxonomy" id="2704463"/>
    <lineage>
        <taxon>Bacteria</taxon>
        <taxon>Bacillati</taxon>
        <taxon>Bacillota</taxon>
        <taxon>Bacilli</taxon>
        <taxon>Bacillales</taxon>
        <taxon>Paenibacillaceae</taxon>
        <taxon>Paenibacillus</taxon>
    </lineage>
</organism>
<dbReference type="FunFam" id="1.20.140.10:FF:000004">
    <property type="entry name" value="Acyl-CoA dehydrogenase FadE25"/>
    <property type="match status" value="1"/>
</dbReference>
<feature type="domain" description="Acyl-CoA dehydrogenase/oxidase C-terminal" evidence="6">
    <location>
        <begin position="231"/>
        <end position="369"/>
    </location>
</feature>
<evidence type="ECO:0000256" key="4">
    <source>
        <dbReference type="ARBA" id="ARBA00022827"/>
    </source>
</evidence>
<keyword evidence="3 5" id="KW-0285">Flavoprotein</keyword>
<gene>
    <name evidence="9" type="ORF">GZH47_10885</name>
</gene>
<evidence type="ECO:0000256" key="1">
    <source>
        <dbReference type="ARBA" id="ARBA00001974"/>
    </source>
</evidence>
<dbReference type="EMBL" id="CP048286">
    <property type="protein sequence ID" value="QHW31311.1"/>
    <property type="molecule type" value="Genomic_DNA"/>
</dbReference>
<dbReference type="Pfam" id="PF00441">
    <property type="entry name" value="Acyl-CoA_dh_1"/>
    <property type="match status" value="1"/>
</dbReference>
<accession>A0A6C0NYW7</accession>
<protein>
    <submittedName>
        <fullName evidence="9">Acyl-CoA dehydrogenase</fullName>
    </submittedName>
</protein>
<dbReference type="SUPFAM" id="SSF47203">
    <property type="entry name" value="Acyl-CoA dehydrogenase C-terminal domain-like"/>
    <property type="match status" value="1"/>
</dbReference>
<proteinExistence type="inferred from homology"/>
<feature type="domain" description="Acyl-CoA dehydrogenase/oxidase N-terminal" evidence="8">
    <location>
        <begin position="6"/>
        <end position="117"/>
    </location>
</feature>
<dbReference type="InterPro" id="IPR006091">
    <property type="entry name" value="Acyl-CoA_Oxase/DH_mid-dom"/>
</dbReference>
<dbReference type="GO" id="GO:0050660">
    <property type="term" value="F:flavin adenine dinucleotide binding"/>
    <property type="evidence" value="ECO:0007669"/>
    <property type="project" value="InterPro"/>
</dbReference>
<dbReference type="PANTHER" id="PTHR43884">
    <property type="entry name" value="ACYL-COA DEHYDROGENASE"/>
    <property type="match status" value="1"/>
</dbReference>
<dbReference type="InterPro" id="IPR006089">
    <property type="entry name" value="Acyl-CoA_DH_CS"/>
</dbReference>
<dbReference type="KEGG" id="prz:GZH47_10885"/>
<comment type="similarity">
    <text evidence="2 5">Belongs to the acyl-CoA dehydrogenase family.</text>
</comment>
<dbReference type="PIRSF" id="PIRSF016578">
    <property type="entry name" value="HsaA"/>
    <property type="match status" value="1"/>
</dbReference>
<dbReference type="InterPro" id="IPR009100">
    <property type="entry name" value="AcylCoA_DH/oxidase_NM_dom_sf"/>
</dbReference>
<evidence type="ECO:0000259" key="6">
    <source>
        <dbReference type="Pfam" id="PF00441"/>
    </source>
</evidence>
<evidence type="ECO:0000256" key="3">
    <source>
        <dbReference type="ARBA" id="ARBA00022630"/>
    </source>
</evidence>
<evidence type="ECO:0000259" key="7">
    <source>
        <dbReference type="Pfam" id="PF02770"/>
    </source>
</evidence>